<name>A0A7W5U3D5_9MICC</name>
<comment type="caution">
    <text evidence="1">The sequence shown here is derived from an EMBL/GenBank/DDBJ whole genome shotgun (WGS) entry which is preliminary data.</text>
</comment>
<reference evidence="1 2" key="1">
    <citation type="submission" date="2020-08" db="EMBL/GenBank/DDBJ databases">
        <title>Sequencing the genomes of 1000 actinobacteria strains.</title>
        <authorList>
            <person name="Klenk H.-P."/>
        </authorList>
    </citation>
    <scope>NUCLEOTIDE SEQUENCE [LARGE SCALE GENOMIC DNA]</scope>
    <source>
        <strain evidence="1 2">DSM 28238</strain>
    </source>
</reference>
<dbReference type="Proteomes" id="UP000547528">
    <property type="component" value="Unassembled WGS sequence"/>
</dbReference>
<protein>
    <submittedName>
        <fullName evidence="1">Uncharacterized protein</fullName>
    </submittedName>
</protein>
<dbReference type="AlphaFoldDB" id="A0A7W5U3D5"/>
<dbReference type="RefSeq" id="WP_183358789.1">
    <property type="nucleotide sequence ID" value="NZ_BAABKR010000016.1"/>
</dbReference>
<gene>
    <name evidence="1" type="ORF">FHX47_002021</name>
</gene>
<accession>A0A7W5U3D5</accession>
<evidence type="ECO:0000313" key="2">
    <source>
        <dbReference type="Proteomes" id="UP000547528"/>
    </source>
</evidence>
<evidence type="ECO:0000313" key="1">
    <source>
        <dbReference type="EMBL" id="MBB3668386.1"/>
    </source>
</evidence>
<sequence length="54" mass="6039">MVCGSPPLTDRESMPLIVQESLSDDGTEAPRASRLMVFIEIVIAVHSTRCHQWQ</sequence>
<keyword evidence="2" id="KW-1185">Reference proteome</keyword>
<proteinExistence type="predicted"/>
<organism evidence="1 2">
    <name type="scientific">Garicola koreensis</name>
    <dbReference type="NCBI Taxonomy" id="1262554"/>
    <lineage>
        <taxon>Bacteria</taxon>
        <taxon>Bacillati</taxon>
        <taxon>Actinomycetota</taxon>
        <taxon>Actinomycetes</taxon>
        <taxon>Micrococcales</taxon>
        <taxon>Micrococcaceae</taxon>
        <taxon>Garicola</taxon>
    </lineage>
</organism>
<dbReference type="EMBL" id="JACIBT010000017">
    <property type="protein sequence ID" value="MBB3668386.1"/>
    <property type="molecule type" value="Genomic_DNA"/>
</dbReference>